<evidence type="ECO:0000313" key="1">
    <source>
        <dbReference type="EMBL" id="HJC75600.1"/>
    </source>
</evidence>
<reference evidence="1" key="2">
    <citation type="submission" date="2021-04" db="EMBL/GenBank/DDBJ databases">
        <authorList>
            <person name="Gilroy R."/>
        </authorList>
    </citation>
    <scope>NUCLEOTIDE SEQUENCE</scope>
    <source>
        <strain evidence="1">CHK196-7946</strain>
    </source>
</reference>
<name>A0A9D2QDQ9_9FIRM</name>
<accession>A0A9D2QDQ9</accession>
<evidence type="ECO:0000313" key="2">
    <source>
        <dbReference type="Proteomes" id="UP000823902"/>
    </source>
</evidence>
<proteinExistence type="predicted"/>
<reference evidence="1" key="1">
    <citation type="journal article" date="2021" name="PeerJ">
        <title>Extensive microbial diversity within the chicken gut microbiome revealed by metagenomics and culture.</title>
        <authorList>
            <person name="Gilroy R."/>
            <person name="Ravi A."/>
            <person name="Getino M."/>
            <person name="Pursley I."/>
            <person name="Horton D.L."/>
            <person name="Alikhan N.F."/>
            <person name="Baker D."/>
            <person name="Gharbi K."/>
            <person name="Hall N."/>
            <person name="Watson M."/>
            <person name="Adriaenssens E.M."/>
            <person name="Foster-Nyarko E."/>
            <person name="Jarju S."/>
            <person name="Secka A."/>
            <person name="Antonio M."/>
            <person name="Oren A."/>
            <person name="Chaudhuri R.R."/>
            <person name="La Ragione R."/>
            <person name="Hildebrand F."/>
            <person name="Pallen M.J."/>
        </authorList>
    </citation>
    <scope>NUCLEOTIDE SEQUENCE</scope>
    <source>
        <strain evidence="1">CHK196-7946</strain>
    </source>
</reference>
<sequence>MEKIGNIIVHLLDGKQFFFCRRTHRASPEGRVVHIIRKDGDEEEIVMTVPIRMLHFIDYK</sequence>
<dbReference type="AlphaFoldDB" id="A0A9D2QDQ9"/>
<comment type="caution">
    <text evidence="1">The sequence shown here is derived from an EMBL/GenBank/DDBJ whole genome shotgun (WGS) entry which is preliminary data.</text>
</comment>
<protein>
    <submittedName>
        <fullName evidence="1">Uncharacterized protein</fullName>
    </submittedName>
</protein>
<organism evidence="1 2">
    <name type="scientific">Candidatus Mediterraneibacter faecavium</name>
    <dbReference type="NCBI Taxonomy" id="2838668"/>
    <lineage>
        <taxon>Bacteria</taxon>
        <taxon>Bacillati</taxon>
        <taxon>Bacillota</taxon>
        <taxon>Clostridia</taxon>
        <taxon>Lachnospirales</taxon>
        <taxon>Lachnospiraceae</taxon>
        <taxon>Mediterraneibacter</taxon>
    </lineage>
</organism>
<gene>
    <name evidence="1" type="ORF">H9697_11795</name>
</gene>
<dbReference type="Proteomes" id="UP000823902">
    <property type="component" value="Unassembled WGS sequence"/>
</dbReference>
<dbReference type="EMBL" id="DWVY01000058">
    <property type="protein sequence ID" value="HJC75600.1"/>
    <property type="molecule type" value="Genomic_DNA"/>
</dbReference>